<organism evidence="3 4">
    <name type="scientific">Dermatophilus congolensis</name>
    <dbReference type="NCBI Taxonomy" id="1863"/>
    <lineage>
        <taxon>Bacteria</taxon>
        <taxon>Bacillati</taxon>
        <taxon>Actinomycetota</taxon>
        <taxon>Actinomycetes</taxon>
        <taxon>Micrococcales</taxon>
        <taxon>Dermatophilaceae</taxon>
        <taxon>Dermatophilus</taxon>
    </lineage>
</organism>
<evidence type="ECO:0000313" key="3">
    <source>
        <dbReference type="EMBL" id="SNV24151.1"/>
    </source>
</evidence>
<reference evidence="3 4" key="1">
    <citation type="submission" date="2017-06" db="EMBL/GenBank/DDBJ databases">
        <authorList>
            <consortium name="Pathogen Informatics"/>
        </authorList>
    </citation>
    <scope>NUCLEOTIDE SEQUENCE [LARGE SCALE GENOMIC DNA]</scope>
    <source>
        <strain evidence="3 4">NCTC13039</strain>
    </source>
</reference>
<evidence type="ECO:0000256" key="1">
    <source>
        <dbReference type="SAM" id="MobiDB-lite"/>
    </source>
</evidence>
<dbReference type="EMBL" id="LT906453">
    <property type="protein sequence ID" value="SNV24151.1"/>
    <property type="molecule type" value="Genomic_DNA"/>
</dbReference>
<keyword evidence="2" id="KW-0812">Transmembrane</keyword>
<evidence type="ECO:0008006" key="5">
    <source>
        <dbReference type="Google" id="ProtNLM"/>
    </source>
</evidence>
<dbReference type="OrthoDB" id="5171895at2"/>
<protein>
    <recommendedName>
        <fullName evidence="5">Heavy metal transporter</fullName>
    </recommendedName>
</protein>
<dbReference type="STRING" id="1121387.GCA_000429885_00366"/>
<dbReference type="KEGG" id="dco:SAMEA4475696_1998"/>
<evidence type="ECO:0000256" key="2">
    <source>
        <dbReference type="SAM" id="Phobius"/>
    </source>
</evidence>
<name>A0A239VPC2_9MICO</name>
<gene>
    <name evidence="3" type="ORF">SAMEA4475696_01998</name>
</gene>
<keyword evidence="2" id="KW-0472">Membrane</keyword>
<dbReference type="GeneID" id="63460177"/>
<accession>A0A239VPC2</accession>
<evidence type="ECO:0000313" key="4">
    <source>
        <dbReference type="Proteomes" id="UP000242637"/>
    </source>
</evidence>
<proteinExistence type="predicted"/>
<sequence length="294" mass="30832">MPTTNPEEGSPAQTPSRSRRRTWIAGGVAVAVLVGGGIAAVVQLGGPVILPGSCIVQGQGQGDAHVRLAPEQASIASTIGAVTVERKLTQRAATIAIGTGMQESKLRNLAHGDRDSLGVFQQRPSQGWGSPKQLQDPVYATRAFYDKLVQIKGYKTRPLTEVAQDVQRSGFPDAYAQHETEAITLAEAFIGITPHAVTCKLSNRSTVTPAPTIAAELDRAFGTSSETHGGVVSTKTQTTQGAAAIAAWGVAHADAYGITSVSHAGRTWKRTEATWEDDPEGGGQKQSTVIRTTG</sequence>
<feature type="region of interest" description="Disordered" evidence="1">
    <location>
        <begin position="271"/>
        <end position="294"/>
    </location>
</feature>
<feature type="compositionally biased region" description="Polar residues" evidence="1">
    <location>
        <begin position="285"/>
        <end position="294"/>
    </location>
</feature>
<dbReference type="AlphaFoldDB" id="A0A239VPC2"/>
<dbReference type="RefSeq" id="WP_051277142.1">
    <property type="nucleotide sequence ID" value="NZ_JAAFNI010000001.1"/>
</dbReference>
<keyword evidence="2" id="KW-1133">Transmembrane helix</keyword>
<keyword evidence="4" id="KW-1185">Reference proteome</keyword>
<feature type="transmembrane region" description="Helical" evidence="2">
    <location>
        <begin position="23"/>
        <end position="45"/>
    </location>
</feature>
<dbReference type="Proteomes" id="UP000242637">
    <property type="component" value="Chromosome 1"/>
</dbReference>